<organism evidence="2 3">
    <name type="scientific">Apophysomyces ossiformis</name>
    <dbReference type="NCBI Taxonomy" id="679940"/>
    <lineage>
        <taxon>Eukaryota</taxon>
        <taxon>Fungi</taxon>
        <taxon>Fungi incertae sedis</taxon>
        <taxon>Mucoromycota</taxon>
        <taxon>Mucoromycotina</taxon>
        <taxon>Mucoromycetes</taxon>
        <taxon>Mucorales</taxon>
        <taxon>Mucorineae</taxon>
        <taxon>Mucoraceae</taxon>
        <taxon>Apophysomyces</taxon>
    </lineage>
</organism>
<dbReference type="Proteomes" id="UP000605846">
    <property type="component" value="Unassembled WGS sequence"/>
</dbReference>
<sequence length="468" mass="54725">MITKPRRVLSRRYLLLVILLVIVYYSGIFTSHTVAPSTPQSVETQVVSGYVKPEEHDEAKPDYIIDYGLQKRIERETQRKRIDRKYCGRDRCQFVLPVAITEQALRQKGMSKAQLHFRQIAFLSGKVGRTVVLPNVYLSHLGACRRYPFDFYYDDNWLKQNKRFFNYISLKDFKMWAEERRRADSLPSGQEVFFEISEDLAFLDKITNCMAPLFENEPRRRFQLDDPEGLPRREGRNYTQIFMDELIKSDVDVVQLFYDRRFGYIEEPEADMPLAYHPRWHRIAEDIATKLQPFVAVHWRMERLEPLSNLMPCAQSLVKKVKGIESEQDIKFFLLTDYPHLLNTSEPESRSFKANELKLEHHEAIRHVYQHLDVTLTTLDRSDHPVVDHELPPSWHVYKVPAHVKPYDPGVLGIVDKLVAMRAQWFFAGKPGVCGRSSSFTSQIIYDRQAALEAGHPSLREAVDTFDL</sequence>
<keyword evidence="1" id="KW-0812">Transmembrane</keyword>
<name>A0A8H7BN52_9FUNG</name>
<evidence type="ECO:0000313" key="2">
    <source>
        <dbReference type="EMBL" id="KAF7726879.1"/>
    </source>
</evidence>
<keyword evidence="1" id="KW-0472">Membrane</keyword>
<keyword evidence="3" id="KW-1185">Reference proteome</keyword>
<reference evidence="2" key="1">
    <citation type="submission" date="2020-01" db="EMBL/GenBank/DDBJ databases">
        <title>Genome Sequencing of Three Apophysomyces-Like Fungal Strains Confirms a Novel Fungal Genus in the Mucoromycota with divergent Burkholderia-like Endosymbiotic Bacteria.</title>
        <authorList>
            <person name="Stajich J.E."/>
            <person name="Macias A.M."/>
            <person name="Carter-House D."/>
            <person name="Lovett B."/>
            <person name="Kasson L.R."/>
            <person name="Berry K."/>
            <person name="Grigoriev I."/>
            <person name="Chang Y."/>
            <person name="Spatafora J."/>
            <person name="Kasson M.T."/>
        </authorList>
    </citation>
    <scope>NUCLEOTIDE SEQUENCE</scope>
    <source>
        <strain evidence="2">NRRL A-21654</strain>
    </source>
</reference>
<dbReference type="Gene3D" id="3.40.50.11350">
    <property type="match status" value="1"/>
</dbReference>
<dbReference type="AlphaFoldDB" id="A0A8H7BN52"/>
<dbReference type="EMBL" id="JABAYA010000070">
    <property type="protein sequence ID" value="KAF7726879.1"/>
    <property type="molecule type" value="Genomic_DNA"/>
</dbReference>
<gene>
    <name evidence="2" type="ORF">EC973_008386</name>
</gene>
<evidence type="ECO:0000313" key="3">
    <source>
        <dbReference type="Proteomes" id="UP000605846"/>
    </source>
</evidence>
<protein>
    <recommendedName>
        <fullName evidence="4">O-fucosyltransferase family protein</fullName>
    </recommendedName>
</protein>
<proteinExistence type="predicted"/>
<evidence type="ECO:0000256" key="1">
    <source>
        <dbReference type="SAM" id="Phobius"/>
    </source>
</evidence>
<keyword evidence="1" id="KW-1133">Transmembrane helix</keyword>
<feature type="transmembrane region" description="Helical" evidence="1">
    <location>
        <begin position="12"/>
        <end position="30"/>
    </location>
</feature>
<dbReference type="OrthoDB" id="2020419at2759"/>
<comment type="caution">
    <text evidence="2">The sequence shown here is derived from an EMBL/GenBank/DDBJ whole genome shotgun (WGS) entry which is preliminary data.</text>
</comment>
<evidence type="ECO:0008006" key="4">
    <source>
        <dbReference type="Google" id="ProtNLM"/>
    </source>
</evidence>
<accession>A0A8H7BN52</accession>